<dbReference type="PROSITE" id="PS01031">
    <property type="entry name" value="SHSP"/>
    <property type="match status" value="1"/>
</dbReference>
<evidence type="ECO:0000259" key="12">
    <source>
        <dbReference type="PROSITE" id="PS01031"/>
    </source>
</evidence>
<comment type="caution">
    <text evidence="13">The sequence shown here is derived from an EMBL/GenBank/DDBJ whole genome shotgun (WGS) entry which is preliminary data.</text>
</comment>
<keyword evidence="7 11" id="KW-0472">Membrane</keyword>
<feature type="compositionally biased region" description="Basic and acidic residues" evidence="10">
    <location>
        <begin position="242"/>
        <end position="285"/>
    </location>
</feature>
<feature type="domain" description="SHSP" evidence="12">
    <location>
        <begin position="23"/>
        <end position="127"/>
    </location>
</feature>
<evidence type="ECO:0000256" key="10">
    <source>
        <dbReference type="SAM" id="MobiDB-lite"/>
    </source>
</evidence>
<accession>A0AAW2NYE9</accession>
<dbReference type="Gene3D" id="2.60.40.790">
    <property type="match status" value="1"/>
</dbReference>
<dbReference type="InterPro" id="IPR008978">
    <property type="entry name" value="HSP20-like_chaperone"/>
</dbReference>
<evidence type="ECO:0000313" key="13">
    <source>
        <dbReference type="EMBL" id="KAL0347937.1"/>
    </source>
</evidence>
<dbReference type="GO" id="GO:0034605">
    <property type="term" value="P:cellular response to heat"/>
    <property type="evidence" value="ECO:0007669"/>
    <property type="project" value="TreeGrafter"/>
</dbReference>
<feature type="transmembrane region" description="Helical" evidence="11">
    <location>
        <begin position="334"/>
        <end position="354"/>
    </location>
</feature>
<evidence type="ECO:0000256" key="5">
    <source>
        <dbReference type="ARBA" id="ARBA00022821"/>
    </source>
</evidence>
<reference evidence="13" key="1">
    <citation type="submission" date="2020-06" db="EMBL/GenBank/DDBJ databases">
        <authorList>
            <person name="Li T."/>
            <person name="Hu X."/>
            <person name="Zhang T."/>
            <person name="Song X."/>
            <person name="Zhang H."/>
            <person name="Dai N."/>
            <person name="Sheng W."/>
            <person name="Hou X."/>
            <person name="Wei L."/>
        </authorList>
    </citation>
    <scope>NUCLEOTIDE SEQUENCE</scope>
    <source>
        <strain evidence="13">G01</strain>
        <tissue evidence="13">Leaf</tissue>
    </source>
</reference>
<dbReference type="PANTHER" id="PTHR43670:SF121">
    <property type="entry name" value="PROTEIN RESTRICTED TEV MOVEMENT 2"/>
    <property type="match status" value="1"/>
</dbReference>
<dbReference type="GO" id="GO:0005886">
    <property type="term" value="C:plasma membrane"/>
    <property type="evidence" value="ECO:0007669"/>
    <property type="project" value="UniProtKB-SubCell"/>
</dbReference>
<keyword evidence="6 11" id="KW-1133">Transmembrane helix</keyword>
<reference evidence="13" key="2">
    <citation type="journal article" date="2024" name="Plant">
        <title>Genomic evolution and insights into agronomic trait innovations of Sesamum species.</title>
        <authorList>
            <person name="Miao H."/>
            <person name="Wang L."/>
            <person name="Qu L."/>
            <person name="Liu H."/>
            <person name="Sun Y."/>
            <person name="Le M."/>
            <person name="Wang Q."/>
            <person name="Wei S."/>
            <person name="Zheng Y."/>
            <person name="Lin W."/>
            <person name="Duan Y."/>
            <person name="Cao H."/>
            <person name="Xiong S."/>
            <person name="Wang X."/>
            <person name="Wei L."/>
            <person name="Li C."/>
            <person name="Ma Q."/>
            <person name="Ju M."/>
            <person name="Zhao R."/>
            <person name="Li G."/>
            <person name="Mu C."/>
            <person name="Tian Q."/>
            <person name="Mei H."/>
            <person name="Zhang T."/>
            <person name="Gao T."/>
            <person name="Zhang H."/>
        </authorList>
    </citation>
    <scope>NUCLEOTIDE SEQUENCE</scope>
    <source>
        <strain evidence="13">G01</strain>
    </source>
</reference>
<dbReference type="SUPFAM" id="SSF49764">
    <property type="entry name" value="HSP20-like chaperones"/>
    <property type="match status" value="1"/>
</dbReference>
<dbReference type="CDD" id="cd06464">
    <property type="entry name" value="ACD_sHsps-like"/>
    <property type="match status" value="1"/>
</dbReference>
<feature type="compositionally biased region" description="Basic and acidic residues" evidence="10">
    <location>
        <begin position="211"/>
        <end position="227"/>
    </location>
</feature>
<dbReference type="InterPro" id="IPR002068">
    <property type="entry name" value="A-crystallin/Hsp20_dom"/>
</dbReference>
<feature type="compositionally biased region" description="Gly residues" evidence="10">
    <location>
        <begin position="1"/>
        <end position="10"/>
    </location>
</feature>
<evidence type="ECO:0000256" key="9">
    <source>
        <dbReference type="RuleBase" id="RU003616"/>
    </source>
</evidence>
<feature type="region of interest" description="Disordered" evidence="10">
    <location>
        <begin position="1"/>
        <end position="21"/>
    </location>
</feature>
<dbReference type="Pfam" id="PF00011">
    <property type="entry name" value="HSP20"/>
    <property type="match status" value="1"/>
</dbReference>
<evidence type="ECO:0000256" key="7">
    <source>
        <dbReference type="ARBA" id="ARBA00023136"/>
    </source>
</evidence>
<dbReference type="AlphaFoldDB" id="A0AAW2NYE9"/>
<evidence type="ECO:0000256" key="11">
    <source>
        <dbReference type="SAM" id="Phobius"/>
    </source>
</evidence>
<evidence type="ECO:0000256" key="6">
    <source>
        <dbReference type="ARBA" id="ARBA00022989"/>
    </source>
</evidence>
<organism evidence="13">
    <name type="scientific">Sesamum angustifolium</name>
    <dbReference type="NCBI Taxonomy" id="2727405"/>
    <lineage>
        <taxon>Eukaryota</taxon>
        <taxon>Viridiplantae</taxon>
        <taxon>Streptophyta</taxon>
        <taxon>Embryophyta</taxon>
        <taxon>Tracheophyta</taxon>
        <taxon>Spermatophyta</taxon>
        <taxon>Magnoliopsida</taxon>
        <taxon>eudicotyledons</taxon>
        <taxon>Gunneridae</taxon>
        <taxon>Pentapetalae</taxon>
        <taxon>asterids</taxon>
        <taxon>lamiids</taxon>
        <taxon>Lamiales</taxon>
        <taxon>Pedaliaceae</taxon>
        <taxon>Sesamum</taxon>
    </lineage>
</organism>
<keyword evidence="5" id="KW-0611">Plant defense</keyword>
<name>A0AAW2NYE9_9LAMI</name>
<comment type="subcellular location">
    <subcellularLocation>
        <location evidence="1">Cell membrane</location>
        <topology evidence="1">Single-pass membrane protein</topology>
    </subcellularLocation>
</comment>
<feature type="compositionally biased region" description="Basic and acidic residues" evidence="10">
    <location>
        <begin position="151"/>
        <end position="178"/>
    </location>
</feature>
<dbReference type="PANTHER" id="PTHR43670">
    <property type="entry name" value="HEAT SHOCK PROTEIN 26"/>
    <property type="match status" value="1"/>
</dbReference>
<keyword evidence="2" id="KW-1003">Cell membrane</keyword>
<feature type="compositionally biased region" description="Low complexity" evidence="10">
    <location>
        <begin position="11"/>
        <end position="21"/>
    </location>
</feature>
<evidence type="ECO:0000256" key="4">
    <source>
        <dbReference type="ARBA" id="ARBA00022737"/>
    </source>
</evidence>
<comment type="similarity">
    <text evidence="8 9">Belongs to the small heat shock protein (HSP20) family.</text>
</comment>
<gene>
    <name evidence="13" type="ORF">Sangu_1021500</name>
</gene>
<evidence type="ECO:0000256" key="8">
    <source>
        <dbReference type="PROSITE-ProRule" id="PRU00285"/>
    </source>
</evidence>
<keyword evidence="3 11" id="KW-0812">Transmembrane</keyword>
<proteinExistence type="inferred from homology"/>
<evidence type="ECO:0000256" key="1">
    <source>
        <dbReference type="ARBA" id="ARBA00004162"/>
    </source>
</evidence>
<evidence type="ECO:0000256" key="3">
    <source>
        <dbReference type="ARBA" id="ARBA00022692"/>
    </source>
</evidence>
<sequence>MAMRPRGGGAAAPRRAARPGAVRPVYEDFKPMSEWQQDDESHILNIYLPGFMKEQIRVSTEGQNTIRVQGERLVAGNKWGRFREDFQVPENSEMNSVRAKYQGGVLNITIPKKEVDKAEETFPPKPNSSDTQKQPTPPEKVLPEVNTSQPTDEKRSEPKKPSDDPRTKQAQNGDEKQTKPQQGQDKAFPAVGTSQPTDDKTSEAQKQSTNHRKDQDHDQNEGRDKRNISPLRITGAVVSQDAVKRESAEPKEQHIASKRPEDVTTRTVDKEGKKSEERKELHGVETAKNISENVGATGIPEKKADNKELPGAFTKEKYKKAVKGLAELNEERQLLVNMGVAMLVIVALTAYVTFQFASGKDKN</sequence>
<keyword evidence="4" id="KW-0677">Repeat</keyword>
<feature type="region of interest" description="Disordered" evidence="10">
    <location>
        <begin position="115"/>
        <end position="310"/>
    </location>
</feature>
<dbReference type="GO" id="GO:0006952">
    <property type="term" value="P:defense response"/>
    <property type="evidence" value="ECO:0007669"/>
    <property type="project" value="UniProtKB-KW"/>
</dbReference>
<evidence type="ECO:0000256" key="2">
    <source>
        <dbReference type="ARBA" id="ARBA00022475"/>
    </source>
</evidence>
<protein>
    <submittedName>
        <fullName evidence="13">Inactive protein RESTRICTED TEV MOVEMENT 2</fullName>
    </submittedName>
</protein>
<dbReference type="EMBL" id="JACGWK010000006">
    <property type="protein sequence ID" value="KAL0347937.1"/>
    <property type="molecule type" value="Genomic_DNA"/>
</dbReference>